<protein>
    <submittedName>
        <fullName evidence="2">Uncharacterized protein</fullName>
    </submittedName>
</protein>
<keyword evidence="1" id="KW-0812">Transmembrane</keyword>
<organism evidence="2 3">
    <name type="scientific">Paenibacillus azoreducens</name>
    <dbReference type="NCBI Taxonomy" id="116718"/>
    <lineage>
        <taxon>Bacteria</taxon>
        <taxon>Bacillati</taxon>
        <taxon>Bacillota</taxon>
        <taxon>Bacilli</taxon>
        <taxon>Bacillales</taxon>
        <taxon>Paenibacillaceae</taxon>
        <taxon>Paenibacillus</taxon>
    </lineage>
</organism>
<sequence>MFALTRFLLQSYTRKHAYFAAFAATLISMGLLYSYKPNPVMDSYAVTSVFLFIGSAWIALSFLNHAGPQQEQLHMIHIGSMRKYLLSQITALIIPVILLTFIFILYPIVFRMFGEPVRFHELMLAICGHLVMGILGFALALFCQKGLMANGTRATSILLILIIVSIAAKSLTGLLPEALAWLRWILPPVSLMMNGLMNRKSIPTYEVWGTLGYGLFYFAVLVLVYTAISVRRDART</sequence>
<accession>A0A919YFS1</accession>
<feature type="transmembrane region" description="Helical" evidence="1">
    <location>
        <begin position="154"/>
        <end position="172"/>
    </location>
</feature>
<gene>
    <name evidence="2" type="ORF">J34TS1_46110</name>
</gene>
<feature type="transmembrane region" description="Helical" evidence="1">
    <location>
        <begin position="16"/>
        <end position="35"/>
    </location>
</feature>
<proteinExistence type="predicted"/>
<dbReference type="EMBL" id="BORT01000025">
    <property type="protein sequence ID" value="GIO49846.1"/>
    <property type="molecule type" value="Genomic_DNA"/>
</dbReference>
<dbReference type="Proteomes" id="UP000682811">
    <property type="component" value="Unassembled WGS sequence"/>
</dbReference>
<feature type="transmembrane region" description="Helical" evidence="1">
    <location>
        <begin position="122"/>
        <end position="142"/>
    </location>
</feature>
<name>A0A919YFS1_9BACL</name>
<feature type="transmembrane region" description="Helical" evidence="1">
    <location>
        <begin position="208"/>
        <end position="228"/>
    </location>
</feature>
<keyword evidence="3" id="KW-1185">Reference proteome</keyword>
<dbReference type="AlphaFoldDB" id="A0A919YFS1"/>
<comment type="caution">
    <text evidence="2">The sequence shown here is derived from an EMBL/GenBank/DDBJ whole genome shotgun (WGS) entry which is preliminary data.</text>
</comment>
<keyword evidence="1" id="KW-1133">Transmembrane helix</keyword>
<keyword evidence="1" id="KW-0472">Membrane</keyword>
<reference evidence="2 3" key="1">
    <citation type="submission" date="2021-03" db="EMBL/GenBank/DDBJ databases">
        <title>Antimicrobial resistance genes in bacteria isolated from Japanese honey, and their potential for conferring macrolide and lincosamide resistance in the American foulbrood pathogen Paenibacillus larvae.</title>
        <authorList>
            <person name="Okamoto M."/>
            <person name="Kumagai M."/>
            <person name="Kanamori H."/>
            <person name="Takamatsu D."/>
        </authorList>
    </citation>
    <scope>NUCLEOTIDE SEQUENCE [LARGE SCALE GENOMIC DNA]</scope>
    <source>
        <strain evidence="2 3">J34TS1</strain>
    </source>
</reference>
<evidence type="ECO:0000313" key="2">
    <source>
        <dbReference type="EMBL" id="GIO49846.1"/>
    </source>
</evidence>
<evidence type="ECO:0000313" key="3">
    <source>
        <dbReference type="Proteomes" id="UP000682811"/>
    </source>
</evidence>
<feature type="transmembrane region" description="Helical" evidence="1">
    <location>
        <begin position="84"/>
        <end position="110"/>
    </location>
</feature>
<feature type="transmembrane region" description="Helical" evidence="1">
    <location>
        <begin position="41"/>
        <end position="63"/>
    </location>
</feature>
<dbReference type="RefSeq" id="WP_212980203.1">
    <property type="nucleotide sequence ID" value="NZ_AP025343.1"/>
</dbReference>
<evidence type="ECO:0000256" key="1">
    <source>
        <dbReference type="SAM" id="Phobius"/>
    </source>
</evidence>